<dbReference type="PANTHER" id="PTHR46599:SF6">
    <property type="entry name" value="DUAL SPECIFICITY PHOSPHATASE 26"/>
    <property type="match status" value="1"/>
</dbReference>
<proteinExistence type="predicted"/>
<dbReference type="PANTHER" id="PTHR46599">
    <property type="entry name" value="PIGGYBAC TRANSPOSABLE ELEMENT-DERIVED PROTEIN 4"/>
    <property type="match status" value="1"/>
</dbReference>
<protein>
    <recommendedName>
        <fullName evidence="1">PiggyBac transposable element-derived protein domain-containing protein</fullName>
    </recommendedName>
</protein>
<dbReference type="AlphaFoldDB" id="A0AAE1Q2H2"/>
<evidence type="ECO:0000259" key="1">
    <source>
        <dbReference type="Pfam" id="PF13843"/>
    </source>
</evidence>
<evidence type="ECO:0000313" key="3">
    <source>
        <dbReference type="Proteomes" id="UP001292094"/>
    </source>
</evidence>
<dbReference type="EMBL" id="JAWZYT010000798">
    <property type="protein sequence ID" value="KAK4318811.1"/>
    <property type="molecule type" value="Genomic_DNA"/>
</dbReference>
<organism evidence="2 3">
    <name type="scientific">Petrolisthes manimaculis</name>
    <dbReference type="NCBI Taxonomy" id="1843537"/>
    <lineage>
        <taxon>Eukaryota</taxon>
        <taxon>Metazoa</taxon>
        <taxon>Ecdysozoa</taxon>
        <taxon>Arthropoda</taxon>
        <taxon>Crustacea</taxon>
        <taxon>Multicrustacea</taxon>
        <taxon>Malacostraca</taxon>
        <taxon>Eumalacostraca</taxon>
        <taxon>Eucarida</taxon>
        <taxon>Decapoda</taxon>
        <taxon>Pleocyemata</taxon>
        <taxon>Anomura</taxon>
        <taxon>Galatheoidea</taxon>
        <taxon>Porcellanidae</taxon>
        <taxon>Petrolisthes</taxon>
    </lineage>
</organism>
<gene>
    <name evidence="2" type="ORF">Pmani_010234</name>
</gene>
<keyword evidence="3" id="KW-1185">Reference proteome</keyword>
<sequence length="330" mass="37268">MYIPSKPAKYRLKMVMICDNQSKYMLTEVPYLGRDQSRPDGGIPLGYYYTKLLTEPYHNSNRNVTTDNWFTSVPLVQDLLDNCGMTLVGTIRSNKKEVPPEIKDTSSRELGSSAFLFTDALTLVSYVPTAAKKKNNVLLLSSMHSSPSLGQTGKPEIIEFYNKTKGGVDAFDQMSAIYSCGRSTNRWPMCIFYGMVNTAAINSWIIHSDNISASGGKPLNRRKFMQEVAKAFKKPWAVQRLNTPTLSISLKRVISDFCNVVRERGNKVVLAESRSTVAYCKRCPLKKHRKTRFRCIRCDASVTAMLCVSIVRGNDVRKRKQNIKSYIIVI</sequence>
<accession>A0AAE1Q2H2</accession>
<dbReference type="Proteomes" id="UP001292094">
    <property type="component" value="Unassembled WGS sequence"/>
</dbReference>
<dbReference type="Pfam" id="PF13843">
    <property type="entry name" value="DDE_Tnp_1_7"/>
    <property type="match status" value="1"/>
</dbReference>
<name>A0AAE1Q2H2_9EUCA</name>
<reference evidence="2" key="1">
    <citation type="submission" date="2023-11" db="EMBL/GenBank/DDBJ databases">
        <title>Genome assemblies of two species of porcelain crab, Petrolisthes cinctipes and Petrolisthes manimaculis (Anomura: Porcellanidae).</title>
        <authorList>
            <person name="Angst P."/>
        </authorList>
    </citation>
    <scope>NUCLEOTIDE SEQUENCE</scope>
    <source>
        <strain evidence="2">PB745_02</strain>
        <tissue evidence="2">Gill</tissue>
    </source>
</reference>
<feature type="domain" description="PiggyBac transposable element-derived protein" evidence="1">
    <location>
        <begin position="2"/>
        <end position="204"/>
    </location>
</feature>
<dbReference type="InterPro" id="IPR029526">
    <property type="entry name" value="PGBD"/>
</dbReference>
<comment type="caution">
    <text evidence="2">The sequence shown here is derived from an EMBL/GenBank/DDBJ whole genome shotgun (WGS) entry which is preliminary data.</text>
</comment>
<evidence type="ECO:0000313" key="2">
    <source>
        <dbReference type="EMBL" id="KAK4318811.1"/>
    </source>
</evidence>